<dbReference type="OMA" id="CFQEENI"/>
<name>A0A8S1QPC2_PARPR</name>
<dbReference type="EMBL" id="CAJJDM010000206">
    <property type="protein sequence ID" value="CAD8117386.1"/>
    <property type="molecule type" value="Genomic_DNA"/>
</dbReference>
<comment type="caution">
    <text evidence="1">The sequence shown here is derived from an EMBL/GenBank/DDBJ whole genome shotgun (WGS) entry which is preliminary data.</text>
</comment>
<dbReference type="Proteomes" id="UP000688137">
    <property type="component" value="Unassembled WGS sequence"/>
</dbReference>
<reference evidence="1" key="1">
    <citation type="submission" date="2021-01" db="EMBL/GenBank/DDBJ databases">
        <authorList>
            <consortium name="Genoscope - CEA"/>
            <person name="William W."/>
        </authorList>
    </citation>
    <scope>NUCLEOTIDE SEQUENCE</scope>
</reference>
<proteinExistence type="predicted"/>
<accession>A0A8S1QPC2</accession>
<sequence>MDLLFKFYQEILALMNKRTSSLRGGGCGTFRMFPRTQENLKSDISDIENFINKFNHFVEIIFTKAAVAINSIQSQEIMIAIQWFVFQEEIIYKLNKNPLNIIKSYNLIVEGIKKLLQSCLIYIRTDSFKCLYILQLTTYLYKVIFSFHVINSETILKVDLQKEFLDTSDD</sequence>
<evidence type="ECO:0000313" key="2">
    <source>
        <dbReference type="Proteomes" id="UP000688137"/>
    </source>
</evidence>
<protein>
    <submittedName>
        <fullName evidence="1">Uncharacterized protein</fullName>
    </submittedName>
</protein>
<keyword evidence="2" id="KW-1185">Reference proteome</keyword>
<evidence type="ECO:0000313" key="1">
    <source>
        <dbReference type="EMBL" id="CAD8117386.1"/>
    </source>
</evidence>
<organism evidence="1 2">
    <name type="scientific">Paramecium primaurelia</name>
    <dbReference type="NCBI Taxonomy" id="5886"/>
    <lineage>
        <taxon>Eukaryota</taxon>
        <taxon>Sar</taxon>
        <taxon>Alveolata</taxon>
        <taxon>Ciliophora</taxon>
        <taxon>Intramacronucleata</taxon>
        <taxon>Oligohymenophorea</taxon>
        <taxon>Peniculida</taxon>
        <taxon>Parameciidae</taxon>
        <taxon>Paramecium</taxon>
    </lineage>
</organism>
<gene>
    <name evidence="1" type="ORF">PPRIM_AZ9-3.1.T1970011</name>
</gene>
<dbReference type="AlphaFoldDB" id="A0A8S1QPC2"/>